<keyword evidence="3" id="KW-1185">Reference proteome</keyword>
<accession>A0ABP8PJ99</accession>
<evidence type="ECO:0000259" key="1">
    <source>
        <dbReference type="PROSITE" id="PS50056"/>
    </source>
</evidence>
<name>A0ABP8PJ99_9MICO</name>
<dbReference type="InterPro" id="IPR029021">
    <property type="entry name" value="Prot-tyrosine_phosphatase-like"/>
</dbReference>
<dbReference type="Proteomes" id="UP001500731">
    <property type="component" value="Unassembled WGS sequence"/>
</dbReference>
<protein>
    <recommendedName>
        <fullName evidence="1">Tyrosine specific protein phosphatases domain-containing protein</fullName>
    </recommendedName>
</protein>
<evidence type="ECO:0000313" key="2">
    <source>
        <dbReference type="EMBL" id="GAA4487476.1"/>
    </source>
</evidence>
<sequence>MSRPQLERANADFVTEFLAVGGDLPRDIECAVADAVELVRVGGVGYVLDCRIEAEEELWSCVPGVEYRWDGIDDAGQRVPGEWFERITDGTHAAIAAGGVVLTHCHMGVNRGPSAGFAVLLREGWDAVEALTAIRDARPVAVMAYAEDAVAWNLDRIGAPAAVRTETRARVRRWRAANPLPMARAIRLAS</sequence>
<dbReference type="Gene3D" id="3.90.190.10">
    <property type="entry name" value="Protein tyrosine phosphatase superfamily"/>
    <property type="match status" value="1"/>
</dbReference>
<dbReference type="SUPFAM" id="SSF52799">
    <property type="entry name" value="(Phosphotyrosine protein) phosphatases II"/>
    <property type="match status" value="1"/>
</dbReference>
<dbReference type="CDD" id="cd14498">
    <property type="entry name" value="DSP"/>
    <property type="match status" value="1"/>
</dbReference>
<dbReference type="PROSITE" id="PS50056">
    <property type="entry name" value="TYR_PHOSPHATASE_2"/>
    <property type="match status" value="1"/>
</dbReference>
<dbReference type="RefSeq" id="WP_345187487.1">
    <property type="nucleotide sequence ID" value="NZ_BAABGP010000018.1"/>
</dbReference>
<gene>
    <name evidence="2" type="ORF">GCM10023171_25240</name>
</gene>
<reference evidence="3" key="1">
    <citation type="journal article" date="2019" name="Int. J. Syst. Evol. Microbiol.">
        <title>The Global Catalogue of Microorganisms (GCM) 10K type strain sequencing project: providing services to taxonomists for standard genome sequencing and annotation.</title>
        <authorList>
            <consortium name="The Broad Institute Genomics Platform"/>
            <consortium name="The Broad Institute Genome Sequencing Center for Infectious Disease"/>
            <person name="Wu L."/>
            <person name="Ma J."/>
        </authorList>
    </citation>
    <scope>NUCLEOTIDE SEQUENCE [LARGE SCALE GENOMIC DNA]</scope>
    <source>
        <strain evidence="3">JCM 17839</strain>
    </source>
</reference>
<comment type="caution">
    <text evidence="2">The sequence shown here is derived from an EMBL/GenBank/DDBJ whole genome shotgun (WGS) entry which is preliminary data.</text>
</comment>
<dbReference type="EMBL" id="BAABGP010000018">
    <property type="protein sequence ID" value="GAA4487476.1"/>
    <property type="molecule type" value="Genomic_DNA"/>
</dbReference>
<organism evidence="2 3">
    <name type="scientific">Microbacterium panaciterrae</name>
    <dbReference type="NCBI Taxonomy" id="985759"/>
    <lineage>
        <taxon>Bacteria</taxon>
        <taxon>Bacillati</taxon>
        <taxon>Actinomycetota</taxon>
        <taxon>Actinomycetes</taxon>
        <taxon>Micrococcales</taxon>
        <taxon>Microbacteriaceae</taxon>
        <taxon>Microbacterium</taxon>
    </lineage>
</organism>
<feature type="domain" description="Tyrosine specific protein phosphatases" evidence="1">
    <location>
        <begin position="81"/>
        <end position="149"/>
    </location>
</feature>
<dbReference type="InterPro" id="IPR000387">
    <property type="entry name" value="Tyr_Pase_dom"/>
</dbReference>
<proteinExistence type="predicted"/>
<evidence type="ECO:0000313" key="3">
    <source>
        <dbReference type="Proteomes" id="UP001500731"/>
    </source>
</evidence>